<feature type="compositionally biased region" description="Basic and acidic residues" evidence="8">
    <location>
        <begin position="88"/>
        <end position="100"/>
    </location>
</feature>
<proteinExistence type="predicted"/>
<dbReference type="GO" id="GO:0006412">
    <property type="term" value="P:translation"/>
    <property type="evidence" value="ECO:0007669"/>
    <property type="project" value="InterPro"/>
</dbReference>
<dbReference type="OrthoDB" id="421327at2759"/>
<keyword evidence="2" id="KW-0479">Metal-binding</keyword>
<dbReference type="SUPFAM" id="SSF53335">
    <property type="entry name" value="S-adenosyl-L-methionine-dependent methyltransferases"/>
    <property type="match status" value="1"/>
</dbReference>
<keyword evidence="9" id="KW-0689">Ribosomal protein</keyword>
<dbReference type="AlphaFoldDB" id="A0A1E4RT07"/>
<dbReference type="PANTHER" id="PTHR13184:SF5">
    <property type="entry name" value="METHYLTRANSFERASE-LIKE PROTEIN 17, MITOCHONDRIAL"/>
    <property type="match status" value="1"/>
</dbReference>
<keyword evidence="10" id="KW-1185">Reference proteome</keyword>
<keyword evidence="6" id="KW-0496">Mitochondrion</keyword>
<keyword evidence="4" id="KW-0408">Iron</keyword>
<evidence type="ECO:0000256" key="6">
    <source>
        <dbReference type="ARBA" id="ARBA00023128"/>
    </source>
</evidence>
<sequence>MLARTSILRSRRFVLSRYANLTYGLRTNATSSLKKLQNLDPSTYDFIKHELGNDVKATEALPFDKIRHSETFGQLVVSERLKEYKQLNEDQSDKHVRIQEDDFEDEISPYRNPDGSLKQGDNSEEARLHPLTLEGRVDRNVTVLPTEIAKVINKNILSTSRPDKLRERAANIFKSLSSDQILLAPESALDCDAHIASLFLQNYSHAHHVLLELQKRVGKDKFNPQSVLDIGHGPATGMVALNEIMGNEWVPEEKDVYVVGRSNYEMKKRAKIILSRQLNENLVEYEVPDENEDIEGNKNEGVSPEEDVLEKEKPEVDDYVGPVDASKIQIKTKLRDSLPVSKRYDLIMVNQALLTREYSFSRDIDTNIHMILKLLKPNGHLVLVERGNALGFETIARARQVMIRPESYQNERGKIPRPYIKGSSLKPQKLKKEDQLIDDNDIKYEEELFKQLEDEDFEDEDLEFTEDEKIAAQFKEESLLDFEKEINSKYGEVKEEDLKFEYEGGDEYEVVPLDFEEPPLSQSTLNADSVDYHISIIAPCSHHGKCPLQLGDPKYYKISSHKHRFNFCSFNKTVERPKYTMELKKGRRLATKWDKTAEDGFGLDNLLRNSLKKLGGTGRPGSNNTETGSFSYLIAQRSPNDVESIKNIEYERSHNSSTDIDEQDPKNWPRIISHPGKVKKNVKLTVSAPSGKIEIWQIPKSLGKQVYHDARKLARGDLWPSPLGKKGVIVKNSLSDEKKEKLEAILKTQKKSFLKEQRKKDWKKVTTADSTYFDDDIVTMADSIASSLEMTKKYKQQGKKAKFDVDLKKYEGK</sequence>
<keyword evidence="3" id="KW-0809">Transit peptide</keyword>
<feature type="region of interest" description="Disordered" evidence="8">
    <location>
        <begin position="88"/>
        <end position="122"/>
    </location>
</feature>
<dbReference type="GO" id="GO:0005763">
    <property type="term" value="C:mitochondrial small ribosomal subunit"/>
    <property type="evidence" value="ECO:0007669"/>
    <property type="project" value="TreeGrafter"/>
</dbReference>
<evidence type="ECO:0000256" key="5">
    <source>
        <dbReference type="ARBA" id="ARBA00023014"/>
    </source>
</evidence>
<accession>A0A1E4RT07</accession>
<dbReference type="Pfam" id="PF09243">
    <property type="entry name" value="Rsm22"/>
    <property type="match status" value="1"/>
</dbReference>
<dbReference type="EMBL" id="KV454538">
    <property type="protein sequence ID" value="ODV70368.1"/>
    <property type="molecule type" value="Genomic_DNA"/>
</dbReference>
<evidence type="ECO:0000313" key="10">
    <source>
        <dbReference type="Proteomes" id="UP000095085"/>
    </source>
</evidence>
<dbReference type="RefSeq" id="XP_020079435.1">
    <property type="nucleotide sequence ID" value="XM_020220644.1"/>
</dbReference>
<comment type="subcellular location">
    <subcellularLocation>
        <location evidence="1">Mitochondrion</location>
    </subcellularLocation>
</comment>
<organism evidence="9 10">
    <name type="scientific">Hyphopichia burtonii NRRL Y-1933</name>
    <dbReference type="NCBI Taxonomy" id="984485"/>
    <lineage>
        <taxon>Eukaryota</taxon>
        <taxon>Fungi</taxon>
        <taxon>Dikarya</taxon>
        <taxon>Ascomycota</taxon>
        <taxon>Saccharomycotina</taxon>
        <taxon>Pichiomycetes</taxon>
        <taxon>Debaryomycetaceae</taxon>
        <taxon>Hyphopichia</taxon>
    </lineage>
</organism>
<dbReference type="InterPro" id="IPR029063">
    <property type="entry name" value="SAM-dependent_MTases_sf"/>
</dbReference>
<dbReference type="GO" id="GO:0008168">
    <property type="term" value="F:methyltransferase activity"/>
    <property type="evidence" value="ECO:0007669"/>
    <property type="project" value="InterPro"/>
</dbReference>
<dbReference type="GO" id="GO:0003735">
    <property type="term" value="F:structural constituent of ribosome"/>
    <property type="evidence" value="ECO:0007669"/>
    <property type="project" value="TreeGrafter"/>
</dbReference>
<dbReference type="Proteomes" id="UP000095085">
    <property type="component" value="Unassembled WGS sequence"/>
</dbReference>
<dbReference type="PANTHER" id="PTHR13184">
    <property type="entry name" value="37S RIBOSOMAL PROTEIN S22"/>
    <property type="match status" value="1"/>
</dbReference>
<keyword evidence="9" id="KW-0687">Ribonucleoprotein</keyword>
<dbReference type="InterPro" id="IPR016522">
    <property type="entry name" value="RSM22_mit_bud"/>
</dbReference>
<evidence type="ECO:0000256" key="8">
    <source>
        <dbReference type="SAM" id="MobiDB-lite"/>
    </source>
</evidence>
<evidence type="ECO:0000313" key="9">
    <source>
        <dbReference type="EMBL" id="ODV70368.1"/>
    </source>
</evidence>
<evidence type="ECO:0000256" key="3">
    <source>
        <dbReference type="ARBA" id="ARBA00022946"/>
    </source>
</evidence>
<dbReference type="InterPro" id="IPR015324">
    <property type="entry name" value="Ribosomal_Rsm22-like"/>
</dbReference>
<dbReference type="PIRSF" id="PIRSF007797">
    <property type="entry name" value="RSM22"/>
    <property type="match status" value="1"/>
</dbReference>
<name>A0A1E4RT07_9ASCO</name>
<keyword evidence="5" id="KW-0411">Iron-sulfur</keyword>
<gene>
    <name evidence="9" type="ORF">HYPBUDRAFT_151717</name>
</gene>
<dbReference type="STRING" id="984485.A0A1E4RT07"/>
<dbReference type="GeneID" id="30995194"/>
<dbReference type="GO" id="GO:0051536">
    <property type="term" value="F:iron-sulfur cluster binding"/>
    <property type="evidence" value="ECO:0007669"/>
    <property type="project" value="UniProtKB-KW"/>
</dbReference>
<reference evidence="10" key="1">
    <citation type="submission" date="2016-05" db="EMBL/GenBank/DDBJ databases">
        <title>Comparative genomics of biotechnologically important yeasts.</title>
        <authorList>
            <consortium name="DOE Joint Genome Institute"/>
            <person name="Riley R."/>
            <person name="Haridas S."/>
            <person name="Wolfe K.H."/>
            <person name="Lopes M.R."/>
            <person name="Hittinger C.T."/>
            <person name="Goker M."/>
            <person name="Salamov A."/>
            <person name="Wisecaver J."/>
            <person name="Long T.M."/>
            <person name="Aerts A.L."/>
            <person name="Barry K."/>
            <person name="Choi C."/>
            <person name="Clum A."/>
            <person name="Coughlan A.Y."/>
            <person name="Deshpande S."/>
            <person name="Douglass A.P."/>
            <person name="Hanson S.J."/>
            <person name="Klenk H.-P."/>
            <person name="Labutti K."/>
            <person name="Lapidus A."/>
            <person name="Lindquist E."/>
            <person name="Lipzen A."/>
            <person name="Meier-Kolthoff J.P."/>
            <person name="Ohm R.A."/>
            <person name="Otillar R.P."/>
            <person name="Pangilinan J."/>
            <person name="Peng Y."/>
            <person name="Rokas A."/>
            <person name="Rosa C.A."/>
            <person name="Scheuner C."/>
            <person name="Sibirny A.A."/>
            <person name="Slot J.C."/>
            <person name="Stielow J.B."/>
            <person name="Sun H."/>
            <person name="Kurtzman C.P."/>
            <person name="Blackwell M."/>
            <person name="Grigoriev I.V."/>
            <person name="Jeffries T.W."/>
        </authorList>
    </citation>
    <scope>NUCLEOTIDE SEQUENCE [LARGE SCALE GENOMIC DNA]</scope>
    <source>
        <strain evidence="10">NRRL Y-1933</strain>
    </source>
</reference>
<evidence type="ECO:0000256" key="2">
    <source>
        <dbReference type="ARBA" id="ARBA00022723"/>
    </source>
</evidence>
<feature type="region of interest" description="Disordered" evidence="8">
    <location>
        <begin position="291"/>
        <end position="313"/>
    </location>
</feature>
<evidence type="ECO:0000256" key="1">
    <source>
        <dbReference type="ARBA" id="ARBA00004173"/>
    </source>
</evidence>
<dbReference type="GO" id="GO:0046872">
    <property type="term" value="F:metal ion binding"/>
    <property type="evidence" value="ECO:0007669"/>
    <property type="project" value="UniProtKB-KW"/>
</dbReference>
<evidence type="ECO:0000256" key="7">
    <source>
        <dbReference type="ARBA" id="ARBA00045681"/>
    </source>
</evidence>
<evidence type="ECO:0000256" key="4">
    <source>
        <dbReference type="ARBA" id="ARBA00023004"/>
    </source>
</evidence>
<comment type="function">
    <text evidence="7">Mitochondrial ribosome (mitoribosome) assembly factor. Binds at the interface of the head and body domains of the mitochondrial small ribosomal subunit (mt-SSU), occluding the mRNA channel and preventing compaction of the head domain towards the body. Probable inactive methyltransferase: retains the characteristic folding and ability to bind S-adenosyl-L-methionine, but it probably lost its methyltransferase activity.</text>
</comment>
<protein>
    <submittedName>
        <fullName evidence="9">Mitochondrial ribosomal protein</fullName>
    </submittedName>
</protein>
<dbReference type="InterPro" id="IPR052571">
    <property type="entry name" value="Mt_RNA_Methyltransferase"/>
</dbReference>